<keyword evidence="2 6" id="KW-0547">Nucleotide-binding</keyword>
<dbReference type="GO" id="GO:0003677">
    <property type="term" value="F:DNA binding"/>
    <property type="evidence" value="ECO:0007669"/>
    <property type="project" value="UniProtKB-UniRule"/>
</dbReference>
<keyword evidence="1 6" id="KW-0436">Ligase</keyword>
<dbReference type="InterPro" id="IPR003142">
    <property type="entry name" value="BPL_C"/>
</dbReference>
<dbReference type="InterPro" id="IPR013196">
    <property type="entry name" value="HTH_11"/>
</dbReference>
<gene>
    <name evidence="6 8" type="primary">birA</name>
    <name evidence="8" type="ORF">TPL01_06120</name>
</gene>
<evidence type="ECO:0000313" key="9">
    <source>
        <dbReference type="Proteomes" id="UP000321337"/>
    </source>
</evidence>
<feature type="binding site" evidence="6">
    <location>
        <position position="111"/>
    </location>
    <ligand>
        <name>biotin</name>
        <dbReference type="ChEBI" id="CHEBI:57586"/>
    </ligand>
</feature>
<comment type="similarity">
    <text evidence="6">Belongs to the biotin--protein ligase family.</text>
</comment>
<protein>
    <recommendedName>
        <fullName evidence="6">Bifunctional ligase/repressor BirA</fullName>
    </recommendedName>
    <alternativeName>
        <fullName evidence="6">Biotin--[acetyl-CoA-carboxylase] ligase</fullName>
        <ecNumber evidence="6">6.3.4.15</ecNumber>
    </alternativeName>
    <alternativeName>
        <fullName evidence="6">Biotin--protein ligase</fullName>
    </alternativeName>
    <alternativeName>
        <fullName evidence="6">Biotin-[acetyl-CoA carboxylase] synthetase</fullName>
    </alternativeName>
</protein>
<dbReference type="Gene3D" id="3.30.930.10">
    <property type="entry name" value="Bira Bifunctional Protein, Domain 2"/>
    <property type="match status" value="1"/>
</dbReference>
<dbReference type="GO" id="GO:0006355">
    <property type="term" value="P:regulation of DNA-templated transcription"/>
    <property type="evidence" value="ECO:0007669"/>
    <property type="project" value="UniProtKB-UniRule"/>
</dbReference>
<dbReference type="PANTHER" id="PTHR12835">
    <property type="entry name" value="BIOTIN PROTEIN LIGASE"/>
    <property type="match status" value="1"/>
</dbReference>
<dbReference type="Pfam" id="PF08279">
    <property type="entry name" value="HTH_11"/>
    <property type="match status" value="1"/>
</dbReference>
<comment type="catalytic activity">
    <reaction evidence="5 6">
        <text>biotin + L-lysyl-[protein] + ATP = N(6)-biotinyl-L-lysyl-[protein] + AMP + diphosphate + H(+)</text>
        <dbReference type="Rhea" id="RHEA:11756"/>
        <dbReference type="Rhea" id="RHEA-COMP:9752"/>
        <dbReference type="Rhea" id="RHEA-COMP:10505"/>
        <dbReference type="ChEBI" id="CHEBI:15378"/>
        <dbReference type="ChEBI" id="CHEBI:29969"/>
        <dbReference type="ChEBI" id="CHEBI:30616"/>
        <dbReference type="ChEBI" id="CHEBI:33019"/>
        <dbReference type="ChEBI" id="CHEBI:57586"/>
        <dbReference type="ChEBI" id="CHEBI:83144"/>
        <dbReference type="ChEBI" id="CHEBI:456215"/>
        <dbReference type="EC" id="6.3.4.15"/>
    </reaction>
</comment>
<dbReference type="AlphaFoldDB" id="A0A512L4T4"/>
<keyword evidence="9" id="KW-1185">Reference proteome</keyword>
<dbReference type="PROSITE" id="PS51733">
    <property type="entry name" value="BPL_LPL_CATALYTIC"/>
    <property type="match status" value="1"/>
</dbReference>
<dbReference type="RefSeq" id="WP_223264473.1">
    <property type="nucleotide sequence ID" value="NZ_BKAD01000005.1"/>
</dbReference>
<organism evidence="8 9">
    <name type="scientific">Sulfuriferula plumbiphila</name>
    <dbReference type="NCBI Taxonomy" id="171865"/>
    <lineage>
        <taxon>Bacteria</taxon>
        <taxon>Pseudomonadati</taxon>
        <taxon>Pseudomonadota</taxon>
        <taxon>Betaproteobacteria</taxon>
        <taxon>Nitrosomonadales</taxon>
        <taxon>Sulfuricellaceae</taxon>
        <taxon>Sulfuriferula</taxon>
    </lineage>
</organism>
<dbReference type="InterPro" id="IPR036388">
    <property type="entry name" value="WH-like_DNA-bd_sf"/>
</dbReference>
<dbReference type="NCBIfam" id="TIGR00121">
    <property type="entry name" value="birA_ligase"/>
    <property type="match status" value="1"/>
</dbReference>
<dbReference type="Pfam" id="PF03099">
    <property type="entry name" value="BPL_LplA_LipB"/>
    <property type="match status" value="1"/>
</dbReference>
<proteinExistence type="inferred from homology"/>
<dbReference type="PANTHER" id="PTHR12835:SF5">
    <property type="entry name" value="BIOTIN--PROTEIN LIGASE"/>
    <property type="match status" value="1"/>
</dbReference>
<dbReference type="InterPro" id="IPR004408">
    <property type="entry name" value="Biotin_CoA_COase_ligase"/>
</dbReference>
<dbReference type="Gene3D" id="2.30.30.100">
    <property type="match status" value="1"/>
</dbReference>
<dbReference type="InterPro" id="IPR036390">
    <property type="entry name" value="WH_DNA-bd_sf"/>
</dbReference>
<comment type="function">
    <text evidence="6">Acts both as a biotin--[acetyl-CoA-carboxylase] ligase and a repressor.</text>
</comment>
<feature type="binding site" evidence="6">
    <location>
        <begin position="87"/>
        <end position="89"/>
    </location>
    <ligand>
        <name>biotin</name>
        <dbReference type="ChEBI" id="CHEBI:57586"/>
    </ligand>
</feature>
<dbReference type="SUPFAM" id="SSF55681">
    <property type="entry name" value="Class II aaRS and biotin synthetases"/>
    <property type="match status" value="1"/>
</dbReference>
<keyword evidence="6" id="KW-0238">DNA-binding</keyword>
<dbReference type="GO" id="GO:0005737">
    <property type="term" value="C:cytoplasm"/>
    <property type="evidence" value="ECO:0007669"/>
    <property type="project" value="TreeGrafter"/>
</dbReference>
<evidence type="ECO:0000256" key="1">
    <source>
        <dbReference type="ARBA" id="ARBA00022598"/>
    </source>
</evidence>
<keyword evidence="3 6" id="KW-0067">ATP-binding</keyword>
<evidence type="ECO:0000313" key="8">
    <source>
        <dbReference type="EMBL" id="GEP29474.1"/>
    </source>
</evidence>
<reference evidence="8 9" key="1">
    <citation type="submission" date="2019-07" db="EMBL/GenBank/DDBJ databases">
        <title>Whole genome shotgun sequence of Thiobacillus plumbophilus NBRC 107929.</title>
        <authorList>
            <person name="Hosoyama A."/>
            <person name="Uohara A."/>
            <person name="Ohji S."/>
            <person name="Ichikawa N."/>
        </authorList>
    </citation>
    <scope>NUCLEOTIDE SEQUENCE [LARGE SCALE GENOMIC DNA]</scope>
    <source>
        <strain evidence="8 9">NBRC 107929</strain>
    </source>
</reference>
<evidence type="ECO:0000259" key="7">
    <source>
        <dbReference type="PROSITE" id="PS51733"/>
    </source>
</evidence>
<dbReference type="GO" id="GO:0005524">
    <property type="term" value="F:ATP binding"/>
    <property type="evidence" value="ECO:0007669"/>
    <property type="project" value="UniProtKB-UniRule"/>
</dbReference>
<dbReference type="InterPro" id="IPR004143">
    <property type="entry name" value="BPL_LPL_catalytic"/>
</dbReference>
<keyword evidence="6" id="KW-0678">Repressor</keyword>
<keyword evidence="4 6" id="KW-0092">Biotin</keyword>
<evidence type="ECO:0000256" key="6">
    <source>
        <dbReference type="HAMAP-Rule" id="MF_00978"/>
    </source>
</evidence>
<evidence type="ECO:0000256" key="3">
    <source>
        <dbReference type="ARBA" id="ARBA00022840"/>
    </source>
</evidence>
<dbReference type="HAMAP" id="MF_00978">
    <property type="entry name" value="Bifunct_BirA"/>
    <property type="match status" value="1"/>
</dbReference>
<feature type="binding site" evidence="6">
    <location>
        <position position="182"/>
    </location>
    <ligand>
        <name>biotin</name>
        <dbReference type="ChEBI" id="CHEBI:57586"/>
    </ligand>
</feature>
<sequence length="323" mass="34621">MLPLLRVLSDGEFHSGETLAQRFGVSRASVWNALQVAQDHGAVLYKVRGRGYRLPAAPDWLDASMIEDALGTHAGRFHIRVAEHLDSTNTELMRAAADGAPHRSCLVAEIQLAGRGRRGRVWQSVLGGSLACSVLWRFDTGIAALSGLSLAVGVALLRALRQSGADAVQLKWPNDLLWHYRKLGGILIEVQGDVMGPSLAVIGIGINLQLPAPVRAEIDQAVTDLNEVCGTRVERNTLLAALLIHLDDVMQDFEQSGLAQLRAEWLAAHAYQGKPVRVLLANGSDQIGTAIGLSADGALLLQSADGKQLALNGGEVHLTRRIS</sequence>
<evidence type="ECO:0000256" key="5">
    <source>
        <dbReference type="ARBA" id="ARBA00047846"/>
    </source>
</evidence>
<dbReference type="GO" id="GO:0004077">
    <property type="term" value="F:biotin--[biotin carboxyl-carrier protein] ligase activity"/>
    <property type="evidence" value="ECO:0007669"/>
    <property type="project" value="UniProtKB-UniRule"/>
</dbReference>
<feature type="DNA-binding region" description="H-T-H motif" evidence="6">
    <location>
        <begin position="16"/>
        <end position="35"/>
    </location>
</feature>
<dbReference type="EMBL" id="BKAD01000005">
    <property type="protein sequence ID" value="GEP29474.1"/>
    <property type="molecule type" value="Genomic_DNA"/>
</dbReference>
<keyword evidence="6" id="KW-0804">Transcription</keyword>
<feature type="domain" description="BPL/LPL catalytic" evidence="7">
    <location>
        <begin position="64"/>
        <end position="254"/>
    </location>
</feature>
<evidence type="ECO:0000256" key="2">
    <source>
        <dbReference type="ARBA" id="ARBA00022741"/>
    </source>
</evidence>
<feature type="binding site" evidence="6">
    <location>
        <begin position="115"/>
        <end position="117"/>
    </location>
    <ligand>
        <name>biotin</name>
        <dbReference type="ChEBI" id="CHEBI:57586"/>
    </ligand>
</feature>
<dbReference type="CDD" id="cd16442">
    <property type="entry name" value="BPL"/>
    <property type="match status" value="1"/>
</dbReference>
<dbReference type="Pfam" id="PF02237">
    <property type="entry name" value="BPL_C"/>
    <property type="match status" value="1"/>
</dbReference>
<name>A0A512L4T4_9PROT</name>
<keyword evidence="6" id="KW-0805">Transcription regulation</keyword>
<accession>A0A512L4T4</accession>
<comment type="caution">
    <text evidence="8">The sequence shown here is derived from an EMBL/GenBank/DDBJ whole genome shotgun (WGS) entry which is preliminary data.</text>
</comment>
<dbReference type="SUPFAM" id="SSF46785">
    <property type="entry name" value="Winged helix' DNA-binding domain"/>
    <property type="match status" value="1"/>
</dbReference>
<evidence type="ECO:0000256" key="4">
    <source>
        <dbReference type="ARBA" id="ARBA00023267"/>
    </source>
</evidence>
<dbReference type="SUPFAM" id="SSF50037">
    <property type="entry name" value="C-terminal domain of transcriptional repressors"/>
    <property type="match status" value="1"/>
</dbReference>
<dbReference type="EC" id="6.3.4.15" evidence="6"/>
<dbReference type="Proteomes" id="UP000321337">
    <property type="component" value="Unassembled WGS sequence"/>
</dbReference>
<dbReference type="Gene3D" id="1.10.10.10">
    <property type="entry name" value="Winged helix-like DNA-binding domain superfamily/Winged helix DNA-binding domain"/>
    <property type="match status" value="1"/>
</dbReference>
<dbReference type="InterPro" id="IPR008988">
    <property type="entry name" value="Transcriptional_repressor_C"/>
</dbReference>
<dbReference type="InterPro" id="IPR030855">
    <property type="entry name" value="Bifunct_BirA"/>
</dbReference>
<dbReference type="InterPro" id="IPR045864">
    <property type="entry name" value="aa-tRNA-synth_II/BPL/LPL"/>
</dbReference>